<dbReference type="PANTHER" id="PTHR32309">
    <property type="entry name" value="TYROSINE-PROTEIN KINASE"/>
    <property type="match status" value="1"/>
</dbReference>
<gene>
    <name evidence="3" type="ORF">PFLCHA0_c42740</name>
</gene>
<feature type="transmembrane region" description="Helical" evidence="2">
    <location>
        <begin position="21"/>
        <end position="39"/>
    </location>
</feature>
<dbReference type="RefSeq" id="WP_015636505.1">
    <property type="nucleotide sequence ID" value="NC_021237.1"/>
</dbReference>
<evidence type="ECO:0000313" key="4">
    <source>
        <dbReference type="Proteomes" id="UP000013940"/>
    </source>
</evidence>
<dbReference type="InterPro" id="IPR050445">
    <property type="entry name" value="Bact_polysacc_biosynth/exp"/>
</dbReference>
<dbReference type="AlphaFoldDB" id="A0A2C9EQU1"/>
<dbReference type="GO" id="GO:0004713">
    <property type="term" value="F:protein tyrosine kinase activity"/>
    <property type="evidence" value="ECO:0007669"/>
    <property type="project" value="TreeGrafter"/>
</dbReference>
<organism evidence="3 4">
    <name type="scientific">Pseudomonas protegens (strain DSM 19095 / LMG 27888 / CFBP 6595 / CHA0)</name>
    <dbReference type="NCBI Taxonomy" id="1124983"/>
    <lineage>
        <taxon>Bacteria</taxon>
        <taxon>Pseudomonadati</taxon>
        <taxon>Pseudomonadota</taxon>
        <taxon>Gammaproteobacteria</taxon>
        <taxon>Pseudomonadales</taxon>
        <taxon>Pseudomonadaceae</taxon>
        <taxon>Pseudomonas</taxon>
    </lineage>
</organism>
<evidence type="ECO:0000313" key="3">
    <source>
        <dbReference type="EMBL" id="AGL86033.1"/>
    </source>
</evidence>
<dbReference type="Gene3D" id="3.40.50.300">
    <property type="entry name" value="P-loop containing nucleotide triphosphate hydrolases"/>
    <property type="match status" value="1"/>
</dbReference>
<dbReference type="KEGG" id="pprc:PFLCHA0_c42740"/>
<keyword evidence="2" id="KW-0472">Membrane</keyword>
<dbReference type="InterPro" id="IPR027417">
    <property type="entry name" value="P-loop_NTPase"/>
</dbReference>
<dbReference type="CDD" id="cd01983">
    <property type="entry name" value="SIMIBI"/>
    <property type="match status" value="1"/>
</dbReference>
<evidence type="ECO:0000256" key="2">
    <source>
        <dbReference type="SAM" id="Phobius"/>
    </source>
</evidence>
<accession>A0A2C9EQU1</accession>
<dbReference type="Proteomes" id="UP000013940">
    <property type="component" value="Chromosome"/>
</dbReference>
<evidence type="ECO:0000256" key="1">
    <source>
        <dbReference type="SAM" id="Coils"/>
    </source>
</evidence>
<sequence>MINIRSFRDLLRLFFIFKREVKITVLVTFVIILLGAFLLPNRFESTALLLVKPGRDTSTLPIEIADRQAVVIPSAQRDPIIDEERILGGEPIARKVAEKYLDDLSRQPQPSGALATLKNAVKGAVEGIVDLLRGALQLVGLVEKQTPVERLTERMLKSFSVTHAAGSSVMEVSFTWNDPKVAQTVVKSWIEQYQQERAQTLGRKSLYAFYETESGATNQRILGYKKQIADYLNQLGAVSIEERLNDISRNLNNLKGEHLNTTRAVASTRSGLETIQKQLNSMKKEISIGRQMSLNPDRQDLQQRINAKQIERQEMLRTFREGAPPVRAMDAAIANLQALLKSESGTVQRSENLAPNPVYTRLQNSFADQQASLSRLQTQAAQQETQLLKLEQERRQALAVEPELARLQRELSAAEKSFALYSDSTEKARIDRELDQSQISNIAVIEEATFKPSRVFPKSLSMLLAAIPLSLAVGLLALYFFYLLDQRIHDGDQIEERFGVKVWTSLQDLDSHLPQRNSAFTASLYRLYGILPLKQVALQGLVIGLTSARRGEGVSFVTAHLRDLLQERGHVVRVNGAPNAVPGEIVLLEASGFFSNQEAFVSLREADLIALIVEAETTTVPVLQNALSILTTAFKRVDGIIINRRRFGIPENVLNFLARIRSPH</sequence>
<keyword evidence="2" id="KW-1133">Transmembrane helix</keyword>
<dbReference type="GO" id="GO:0005886">
    <property type="term" value="C:plasma membrane"/>
    <property type="evidence" value="ECO:0007669"/>
    <property type="project" value="TreeGrafter"/>
</dbReference>
<dbReference type="GeneID" id="57477278"/>
<protein>
    <submittedName>
        <fullName evidence="3">Exopolysaccharide biosynthesis protein</fullName>
    </submittedName>
</protein>
<feature type="coiled-coil region" evidence="1">
    <location>
        <begin position="373"/>
        <end position="424"/>
    </location>
</feature>
<reference evidence="4" key="1">
    <citation type="journal article" date="2014" name="Genome Announc.">
        <title>Full-genome sequence of the plant growth-promoting bacterium Pseudomonas protegens CHA0.</title>
        <authorList>
            <person name="Jousset A."/>
            <person name="Schuldes J."/>
            <person name="Keel C."/>
            <person name="Maurhofer M."/>
            <person name="Daniel R."/>
            <person name="Scheu S."/>
            <person name="Thuermer A."/>
        </authorList>
    </citation>
    <scope>NUCLEOTIDE SEQUENCE [LARGE SCALE GENOMIC DNA]</scope>
    <source>
        <strain evidence="4">DSM 19095 / LMG 27888 / CFBP 6595 / CHA0</strain>
    </source>
</reference>
<dbReference type="eggNOG" id="COG3206">
    <property type="taxonomic scope" value="Bacteria"/>
</dbReference>
<keyword evidence="1" id="KW-0175">Coiled coil</keyword>
<proteinExistence type="predicted"/>
<dbReference type="EMBL" id="CP003190">
    <property type="protein sequence ID" value="AGL86033.1"/>
    <property type="molecule type" value="Genomic_DNA"/>
</dbReference>
<feature type="transmembrane region" description="Helical" evidence="2">
    <location>
        <begin position="460"/>
        <end position="484"/>
    </location>
</feature>
<dbReference type="HOGENOM" id="CLU_413794_0_0_6"/>
<dbReference type="eggNOG" id="COG0489">
    <property type="taxonomic scope" value="Bacteria"/>
</dbReference>
<keyword evidence="2" id="KW-0812">Transmembrane</keyword>
<name>A0A2C9EQU1_PSEPH</name>
<dbReference type="PANTHER" id="PTHR32309:SF13">
    <property type="entry name" value="FERRIC ENTEROBACTIN TRANSPORT PROTEIN FEPE"/>
    <property type="match status" value="1"/>
</dbReference>